<feature type="compositionally biased region" description="Basic and acidic residues" evidence="2">
    <location>
        <begin position="352"/>
        <end position="364"/>
    </location>
</feature>
<gene>
    <name evidence="4" type="ORF">SteCoe_20737</name>
</gene>
<dbReference type="InterPro" id="IPR000048">
    <property type="entry name" value="IQ_motif_EF-hand-BS"/>
</dbReference>
<feature type="coiled-coil region" evidence="1">
    <location>
        <begin position="477"/>
        <end position="504"/>
    </location>
</feature>
<dbReference type="SMART" id="SM00015">
    <property type="entry name" value="IQ"/>
    <property type="match status" value="1"/>
</dbReference>
<protein>
    <recommendedName>
        <fullName evidence="3">DUF4378 domain-containing protein</fullName>
    </recommendedName>
</protein>
<evidence type="ECO:0000313" key="5">
    <source>
        <dbReference type="Proteomes" id="UP000187209"/>
    </source>
</evidence>
<evidence type="ECO:0000259" key="3">
    <source>
        <dbReference type="Pfam" id="PF14309"/>
    </source>
</evidence>
<organism evidence="4 5">
    <name type="scientific">Stentor coeruleus</name>
    <dbReference type="NCBI Taxonomy" id="5963"/>
    <lineage>
        <taxon>Eukaryota</taxon>
        <taxon>Sar</taxon>
        <taxon>Alveolata</taxon>
        <taxon>Ciliophora</taxon>
        <taxon>Postciliodesmatophora</taxon>
        <taxon>Heterotrichea</taxon>
        <taxon>Heterotrichida</taxon>
        <taxon>Stentoridae</taxon>
        <taxon>Stentor</taxon>
    </lineage>
</organism>
<comment type="caution">
    <text evidence="4">The sequence shown here is derived from an EMBL/GenBank/DDBJ whole genome shotgun (WGS) entry which is preliminary data.</text>
</comment>
<dbReference type="Proteomes" id="UP000187209">
    <property type="component" value="Unassembled WGS sequence"/>
</dbReference>
<dbReference type="PROSITE" id="PS50096">
    <property type="entry name" value="IQ"/>
    <property type="match status" value="1"/>
</dbReference>
<keyword evidence="5" id="KW-1185">Reference proteome</keyword>
<proteinExistence type="predicted"/>
<feature type="region of interest" description="Disordered" evidence="2">
    <location>
        <begin position="68"/>
        <end position="139"/>
    </location>
</feature>
<dbReference type="InterPro" id="IPR025486">
    <property type="entry name" value="DUF4378"/>
</dbReference>
<dbReference type="Pfam" id="PF00612">
    <property type="entry name" value="IQ"/>
    <property type="match status" value="1"/>
</dbReference>
<feature type="coiled-coil region" evidence="1">
    <location>
        <begin position="167"/>
        <end position="201"/>
    </location>
</feature>
<feature type="domain" description="DUF4378" evidence="3">
    <location>
        <begin position="931"/>
        <end position="1082"/>
    </location>
</feature>
<feature type="region of interest" description="Disordered" evidence="2">
    <location>
        <begin position="336"/>
        <end position="364"/>
    </location>
</feature>
<accession>A0A1R2BR32</accession>
<evidence type="ECO:0000313" key="4">
    <source>
        <dbReference type="EMBL" id="OMJ79269.1"/>
    </source>
</evidence>
<dbReference type="CDD" id="cd23767">
    <property type="entry name" value="IQCD"/>
    <property type="match status" value="1"/>
</dbReference>
<reference evidence="4 5" key="1">
    <citation type="submission" date="2016-11" db="EMBL/GenBank/DDBJ databases">
        <title>The macronuclear genome of Stentor coeruleus: a giant cell with tiny introns.</title>
        <authorList>
            <person name="Slabodnick M."/>
            <person name="Ruby J.G."/>
            <person name="Reiff S.B."/>
            <person name="Swart E.C."/>
            <person name="Gosai S."/>
            <person name="Prabakaran S."/>
            <person name="Witkowska E."/>
            <person name="Larue G.E."/>
            <person name="Fisher S."/>
            <person name="Freeman R.M."/>
            <person name="Gunawardena J."/>
            <person name="Chu W."/>
            <person name="Stover N.A."/>
            <person name="Gregory B.D."/>
            <person name="Nowacki M."/>
            <person name="Derisi J."/>
            <person name="Roy S.W."/>
            <person name="Marshall W.F."/>
            <person name="Sood P."/>
        </authorList>
    </citation>
    <scope>NUCLEOTIDE SEQUENCE [LARGE SCALE GENOMIC DNA]</scope>
    <source>
        <strain evidence="4">WM001</strain>
    </source>
</reference>
<dbReference type="AlphaFoldDB" id="A0A1R2BR32"/>
<name>A0A1R2BR32_9CILI</name>
<evidence type="ECO:0000256" key="1">
    <source>
        <dbReference type="SAM" id="Coils"/>
    </source>
</evidence>
<sequence>MNEESYCADSDLSIHHTETQDPIYSFTNCETTPTPCKVMGRKINSSAMLTSNQEGACKYPVPVKITGTKAKKSSKHHLQDISNRPRSHNSKQRIKSKTPEPAKTNQPKNQQEPKKPPQQKPTKKSTTVAVLPKPTQKKSKISVEIPLIVKENSVMKKNINSIVMQTLKKQHIQKRRAEKSKNEEKERQSLMKKQLAELNQQTRVENYNRFKQERFQPKYPWGIDERRITRQNDVKILKDAEELRKKRREERERSKSAGKSRIGLDIIKLKKDQSRIVEEEIPIKKPNRERNKSIIQYMKKQRKQRQKSKELQLERAREDEHKRLLQLLELEKLTRKSMKRHKSSKFSRKITPKKDDSADDSRLNDSEDGEIIKILRGARSVTPGSYEINPHITSFDTKQNGRECMVFGLFPDSITIENKGNGTQLVNDIVEKRPKREEELPQASATMPLADVKESCSVIHTEEEYKESVSSDISRRKDEIRKKLSELRTKVDKAKDQKSEDLDDKRMQAAIKIQAWVRGFLTRLALQQYFDQSQGPSEEYDWDYNENPYEETSNSYEDSEVRRIIKDESSSSAMPTRNEHKFQDRLIKKQHDLEKILLSQAQWREVQKEKLFLIKKKDLEEMRNLAKKLGSEDVLMRFFEDIVERRYIHINQLFDENMEAFASALQQAIEDDNTESLLHTLEKQENFASEMFQNLEKVEDIDDLMKIKNQFDFGNIWNYSEGEEQSVRISELDIASNSHRSVQNGSCSSEMLLKSVRFEGMPRCLEKIDENLEPMPAVLTEYVIEKIEDLICEENYLEAIYEAWDSLLTCSLFINDTAERILSNLLSQESSFFTSFDLSLLITKPPEKKKEHRPGDVPPLELRPLQPIGIEMDEDYLLKYIGKLFDFLNQWTFDIEKTLNTANSFSPLDMLLKMQEAEIGVIIEKTPNFRVLPLDLYLEIEKESIETSPLIEAQHIHNKLLFDVINEKLLGKCCKANPLPWSFDNKNVMNKPVMLSAVIGEIIDEIKQLNKVRAGKVPKIEFISNSEDNEEELVQQLREEHLSCMLASEIVAQEPSWINYEFEETQVKLDIADMTLEELVEETIHLLENSK</sequence>
<dbReference type="EMBL" id="MPUH01000479">
    <property type="protein sequence ID" value="OMJ79269.1"/>
    <property type="molecule type" value="Genomic_DNA"/>
</dbReference>
<evidence type="ECO:0000256" key="2">
    <source>
        <dbReference type="SAM" id="MobiDB-lite"/>
    </source>
</evidence>
<keyword evidence="1" id="KW-0175">Coiled coil</keyword>
<feature type="compositionally biased region" description="Basic residues" evidence="2">
    <location>
        <begin position="85"/>
        <end position="96"/>
    </location>
</feature>
<feature type="compositionally biased region" description="Basic residues" evidence="2">
    <location>
        <begin position="336"/>
        <end position="351"/>
    </location>
</feature>
<dbReference type="OrthoDB" id="303744at2759"/>
<dbReference type="Pfam" id="PF14309">
    <property type="entry name" value="DUF4378"/>
    <property type="match status" value="1"/>
</dbReference>